<evidence type="ECO:0000313" key="16">
    <source>
        <dbReference type="Proteomes" id="UP000095597"/>
    </source>
</evidence>
<evidence type="ECO:0000256" key="8">
    <source>
        <dbReference type="ARBA" id="ARBA00032386"/>
    </source>
</evidence>
<keyword evidence="5" id="KW-0547">Nucleotide-binding</keyword>
<dbReference type="PANTHER" id="PTHR18964">
    <property type="entry name" value="ROK (REPRESSOR, ORF, KINASE) FAMILY"/>
    <property type="match status" value="1"/>
</dbReference>
<evidence type="ECO:0000313" key="12">
    <source>
        <dbReference type="EMBL" id="MZK17782.1"/>
    </source>
</evidence>
<dbReference type="EMBL" id="JAAIOD010000005">
    <property type="protein sequence ID" value="NSE57618.1"/>
    <property type="molecule type" value="Genomic_DNA"/>
</dbReference>
<reference evidence="14" key="4">
    <citation type="submission" date="2020-02" db="EMBL/GenBank/DDBJ databases">
        <authorList>
            <person name="Littmann E."/>
            <person name="Sorbara M."/>
        </authorList>
    </citation>
    <scope>NUCLEOTIDE SEQUENCE</scope>
    <source>
        <strain evidence="14">MSK.10.16</strain>
    </source>
</reference>
<dbReference type="RefSeq" id="WP_006426237.1">
    <property type="nucleotide sequence ID" value="NZ_CAXSPU010000001.1"/>
</dbReference>
<dbReference type="GO" id="GO:0006096">
    <property type="term" value="P:glycolytic process"/>
    <property type="evidence" value="ECO:0007669"/>
    <property type="project" value="InterPro"/>
</dbReference>
<dbReference type="AlphaFoldDB" id="A0A173RYH5"/>
<gene>
    <name evidence="9" type="primary">glcK</name>
    <name evidence="10" type="ORF">ERS852408_01634</name>
    <name evidence="9" type="ORF">ERS852573_00719</name>
    <name evidence="14" type="ORF">G4332_05705</name>
    <name evidence="13" type="ORF">GT528_09700</name>
    <name evidence="12" type="ORF">GT565_06570</name>
    <name evidence="11" type="ORF">GT576_02065</name>
</gene>
<dbReference type="Proteomes" id="UP000472916">
    <property type="component" value="Unassembled WGS sequence"/>
</dbReference>
<dbReference type="EMBL" id="WWSC01000010">
    <property type="protein sequence ID" value="MZK41968.1"/>
    <property type="molecule type" value="Genomic_DNA"/>
</dbReference>
<dbReference type="EMBL" id="WWSB01000006">
    <property type="protein sequence ID" value="MZK17782.1"/>
    <property type="molecule type" value="Genomic_DNA"/>
</dbReference>
<dbReference type="GO" id="GO:0005524">
    <property type="term" value="F:ATP binding"/>
    <property type="evidence" value="ECO:0007669"/>
    <property type="project" value="UniProtKB-KW"/>
</dbReference>
<evidence type="ECO:0000313" key="17">
    <source>
        <dbReference type="Proteomes" id="UP000446719"/>
    </source>
</evidence>
<keyword evidence="6 9" id="KW-0418">Kinase</keyword>
<dbReference type="EMBL" id="WWSH01000001">
    <property type="protein sequence ID" value="MZK09158.1"/>
    <property type="molecule type" value="Genomic_DNA"/>
</dbReference>
<evidence type="ECO:0000313" key="10">
    <source>
        <dbReference type="EMBL" id="CUO18125.1"/>
    </source>
</evidence>
<evidence type="ECO:0000256" key="4">
    <source>
        <dbReference type="ARBA" id="ARBA00022679"/>
    </source>
</evidence>
<evidence type="ECO:0000256" key="7">
    <source>
        <dbReference type="ARBA" id="ARBA00022840"/>
    </source>
</evidence>
<dbReference type="InterPro" id="IPR004654">
    <property type="entry name" value="ROK_glcA"/>
</dbReference>
<dbReference type="GO" id="GO:0005737">
    <property type="term" value="C:cytoplasm"/>
    <property type="evidence" value="ECO:0007669"/>
    <property type="project" value="InterPro"/>
</dbReference>
<keyword evidence="4 9" id="KW-0808">Transferase</keyword>
<dbReference type="Proteomes" id="UP000724058">
    <property type="component" value="Unassembled WGS sequence"/>
</dbReference>
<dbReference type="Proteomes" id="UP000446719">
    <property type="component" value="Unassembled WGS sequence"/>
</dbReference>
<dbReference type="InterPro" id="IPR049874">
    <property type="entry name" value="ROK_cs"/>
</dbReference>
<dbReference type="GeneID" id="93136239"/>
<dbReference type="Pfam" id="PF00480">
    <property type="entry name" value="ROK"/>
    <property type="match status" value="1"/>
</dbReference>
<accession>A0A173RYH5</accession>
<protein>
    <recommendedName>
        <fullName evidence="3">Glucokinase</fullName>
        <ecNumber evidence="2">2.7.1.2</ecNumber>
    </recommendedName>
    <alternativeName>
        <fullName evidence="8">Glucose kinase</fullName>
    </alternativeName>
</protein>
<dbReference type="EMBL" id="CYYM01000008">
    <property type="protein sequence ID" value="CUO18125.1"/>
    <property type="molecule type" value="Genomic_DNA"/>
</dbReference>
<dbReference type="EMBL" id="CYXO01000003">
    <property type="protein sequence ID" value="CUM82786.1"/>
    <property type="molecule type" value="Genomic_DNA"/>
</dbReference>
<keyword evidence="7" id="KW-0067">ATP-binding</keyword>
<dbReference type="Proteomes" id="UP000095380">
    <property type="component" value="Unassembled WGS sequence"/>
</dbReference>
<evidence type="ECO:0000256" key="2">
    <source>
        <dbReference type="ARBA" id="ARBA00012323"/>
    </source>
</evidence>
<reference evidence="14" key="3">
    <citation type="journal article" date="2020" name="Cell Host Microbe">
        <title>Functional and Genomic Variation between Human-Derived Isolates of Lachnospiraceae Reveals Inter- and Intra-Species Diversity.</title>
        <authorList>
            <person name="Sorbara M.T."/>
            <person name="Littmann E.R."/>
            <person name="Fontana E."/>
            <person name="Moody T.U."/>
            <person name="Kohout C.E."/>
            <person name="Gjonbalaj M."/>
            <person name="Eaton V."/>
            <person name="Seok R."/>
            <person name="Leiner I.M."/>
            <person name="Pamer E.G."/>
        </authorList>
    </citation>
    <scope>NUCLEOTIDE SEQUENCE</scope>
    <source>
        <strain evidence="14">MSK.10.16</strain>
    </source>
</reference>
<reference evidence="15 16" key="1">
    <citation type="submission" date="2015-09" db="EMBL/GenBank/DDBJ databases">
        <authorList>
            <consortium name="Pathogen Informatics"/>
        </authorList>
    </citation>
    <scope>NUCLEOTIDE SEQUENCE [LARGE SCALE GENOMIC DNA]</scope>
    <source>
        <strain evidence="10 15">2789STDY5608851</strain>
        <strain evidence="9 16">2789STDY5834961</strain>
    </source>
</reference>
<sequence length="309" mass="32388">MKYCFGVDIGGTTVKLGLFTTEGEIVDKWEIKTRTENQGEAVLPDIAAALNEKLEEKQIPKDEVEGIGVGVPAPVDSEGVVQNTANLGWGYKEVKREMEELSGMKAEIGNDANVAALGEMWLGAGKGRKNIIMVTLGTGVGGGIIIDGKPLVGAHGAGGEIGHLCVNYEETDHCGCGNTGCLEQYASATGITRLANIRLAKDDKASVLRGQEVSAKTVFDAVKADDEVAKEIAEEFGKYLGHAMANLAAVADPSAIVIGGGVSKAGEVLLQYVEKNFKEKAFFANKDTEFVLATLGNDAGICGAAKLIL</sequence>
<evidence type="ECO:0000313" key="15">
    <source>
        <dbReference type="Proteomes" id="UP000095380"/>
    </source>
</evidence>
<dbReference type="eggNOG" id="COG1940">
    <property type="taxonomic scope" value="Bacteria"/>
</dbReference>
<dbReference type="Proteomes" id="UP000095597">
    <property type="component" value="Unassembled WGS sequence"/>
</dbReference>
<name>A0A173RYH5_9FIRM</name>
<organism evidence="9 16">
    <name type="scientific">Dorea longicatena</name>
    <dbReference type="NCBI Taxonomy" id="88431"/>
    <lineage>
        <taxon>Bacteria</taxon>
        <taxon>Bacillati</taxon>
        <taxon>Bacillota</taxon>
        <taxon>Clostridia</taxon>
        <taxon>Lachnospirales</taxon>
        <taxon>Lachnospiraceae</taxon>
        <taxon>Dorea</taxon>
    </lineage>
</organism>
<proteinExistence type="inferred from homology"/>
<evidence type="ECO:0000256" key="6">
    <source>
        <dbReference type="ARBA" id="ARBA00022777"/>
    </source>
</evidence>
<dbReference type="GO" id="GO:0004340">
    <property type="term" value="F:glucokinase activity"/>
    <property type="evidence" value="ECO:0007669"/>
    <property type="project" value="UniProtKB-EC"/>
</dbReference>
<dbReference type="PROSITE" id="PS01125">
    <property type="entry name" value="ROK"/>
    <property type="match status" value="1"/>
</dbReference>
<dbReference type="InterPro" id="IPR000600">
    <property type="entry name" value="ROK"/>
</dbReference>
<evidence type="ECO:0000256" key="1">
    <source>
        <dbReference type="ARBA" id="ARBA00006479"/>
    </source>
</evidence>
<dbReference type="Gene3D" id="3.30.420.40">
    <property type="match status" value="2"/>
</dbReference>
<comment type="similarity">
    <text evidence="1">Belongs to the ROK (NagC/XylR) family.</text>
</comment>
<dbReference type="NCBIfam" id="TIGR00744">
    <property type="entry name" value="ROK_glcA_fam"/>
    <property type="match status" value="1"/>
</dbReference>
<dbReference type="EC" id="2.7.1.2" evidence="2"/>
<evidence type="ECO:0000256" key="3">
    <source>
        <dbReference type="ARBA" id="ARBA00014701"/>
    </source>
</evidence>
<evidence type="ECO:0000256" key="5">
    <source>
        <dbReference type="ARBA" id="ARBA00022741"/>
    </source>
</evidence>
<evidence type="ECO:0000313" key="9">
    <source>
        <dbReference type="EMBL" id="CUM82786.1"/>
    </source>
</evidence>
<evidence type="ECO:0000313" key="18">
    <source>
        <dbReference type="Proteomes" id="UP000449249"/>
    </source>
</evidence>
<dbReference type="PANTHER" id="PTHR18964:SF149">
    <property type="entry name" value="BIFUNCTIONAL UDP-N-ACETYLGLUCOSAMINE 2-EPIMERASE_N-ACETYLMANNOSAMINE KINASE"/>
    <property type="match status" value="1"/>
</dbReference>
<dbReference type="InterPro" id="IPR043129">
    <property type="entry name" value="ATPase_NBD"/>
</dbReference>
<evidence type="ECO:0000313" key="11">
    <source>
        <dbReference type="EMBL" id="MZK09158.1"/>
    </source>
</evidence>
<evidence type="ECO:0000313" key="14">
    <source>
        <dbReference type="EMBL" id="NSE57618.1"/>
    </source>
</evidence>
<dbReference type="Proteomes" id="UP000449249">
    <property type="component" value="Unassembled WGS sequence"/>
</dbReference>
<evidence type="ECO:0000313" key="13">
    <source>
        <dbReference type="EMBL" id="MZK41968.1"/>
    </source>
</evidence>
<dbReference type="OrthoDB" id="9810372at2"/>
<evidence type="ECO:0000313" key="19">
    <source>
        <dbReference type="Proteomes" id="UP000472916"/>
    </source>
</evidence>
<dbReference type="SUPFAM" id="SSF53067">
    <property type="entry name" value="Actin-like ATPase domain"/>
    <property type="match status" value="1"/>
</dbReference>
<reference evidence="17 18" key="2">
    <citation type="journal article" date="2019" name="Nat. Med.">
        <title>A library of human gut bacterial isolates paired with longitudinal multiomics data enables mechanistic microbiome research.</title>
        <authorList>
            <person name="Poyet M."/>
            <person name="Groussin M."/>
            <person name="Gibbons S.M."/>
            <person name="Avila-Pacheco J."/>
            <person name="Jiang X."/>
            <person name="Kearney S.M."/>
            <person name="Perrotta A.R."/>
            <person name="Berdy B."/>
            <person name="Zhao S."/>
            <person name="Lieberman T.D."/>
            <person name="Swanson P.K."/>
            <person name="Smith M."/>
            <person name="Roesemann S."/>
            <person name="Alexander J.E."/>
            <person name="Rich S.A."/>
            <person name="Livny J."/>
            <person name="Vlamakis H."/>
            <person name="Clish C."/>
            <person name="Bullock K."/>
            <person name="Deik A."/>
            <person name="Scott J."/>
            <person name="Pierce K.A."/>
            <person name="Xavier R.J."/>
            <person name="Alm E.J."/>
        </authorList>
    </citation>
    <scope>NUCLEOTIDE SEQUENCE [LARGE SCALE GENOMIC DNA]</scope>
    <source>
        <strain evidence="11 18">BIOML-A1</strain>
        <strain evidence="13 19">BIOML-A6</strain>
        <strain evidence="12 17">BIOML-A7</strain>
    </source>
</reference>